<feature type="chain" id="PRO_5012159329" description="IgE-binding protein" evidence="1">
    <location>
        <begin position="21"/>
        <end position="227"/>
    </location>
</feature>
<proteinExistence type="predicted"/>
<dbReference type="InterPro" id="IPR052820">
    <property type="entry name" value="PhiA_domain"/>
</dbReference>
<protein>
    <recommendedName>
        <fullName evidence="4">IgE-binding protein</fullName>
    </recommendedName>
</protein>
<dbReference type="EMBL" id="MNUE01000057">
    <property type="protein sequence ID" value="OJD30704.1"/>
    <property type="molecule type" value="Genomic_DNA"/>
</dbReference>
<dbReference type="AlphaFoldDB" id="A0A1J9QQG8"/>
<dbReference type="OrthoDB" id="5430620at2759"/>
<evidence type="ECO:0000313" key="2">
    <source>
        <dbReference type="EMBL" id="OJD30704.1"/>
    </source>
</evidence>
<keyword evidence="1" id="KW-0732">Signal</keyword>
<dbReference type="RefSeq" id="XP_020126964.1">
    <property type="nucleotide sequence ID" value="XM_020277455.1"/>
</dbReference>
<feature type="signal peptide" evidence="1">
    <location>
        <begin position="1"/>
        <end position="20"/>
    </location>
</feature>
<sequence>MVSASQILFGTLSLLSPTLALPTNPLVLESRQTVNLPITLTAYAPDNTNLNGAKAQNGGSLFGEQVAQYCPTIVGDSCPNGTETVYWGGLTPSSMVPGGQDLYVSADGSIHITVQHSHYIPSDAYPSYQGWVYNTLPSANDTDPAPMPNCPLDDPRYNCDTPMGYYTFHAPDAPADVGGVVSCPYLDSPDHFSAYAVTPNFNRTDCTPMLGLGSHHYTGVNPPVWAY</sequence>
<organism evidence="2 3">
    <name type="scientific">Diplodia corticola</name>
    <dbReference type="NCBI Taxonomy" id="236234"/>
    <lineage>
        <taxon>Eukaryota</taxon>
        <taxon>Fungi</taxon>
        <taxon>Dikarya</taxon>
        <taxon>Ascomycota</taxon>
        <taxon>Pezizomycotina</taxon>
        <taxon>Dothideomycetes</taxon>
        <taxon>Dothideomycetes incertae sedis</taxon>
        <taxon>Botryosphaeriales</taxon>
        <taxon>Botryosphaeriaceae</taxon>
        <taxon>Diplodia</taxon>
    </lineage>
</organism>
<dbReference type="PANTHER" id="PTHR42047">
    <property type="entry name" value="PROTEIN, PUTATIVE (AFU_ORTHOLOGUE AFUA_6G03560)-RELATED"/>
    <property type="match status" value="1"/>
</dbReference>
<evidence type="ECO:0008006" key="4">
    <source>
        <dbReference type="Google" id="ProtNLM"/>
    </source>
</evidence>
<accession>A0A1J9QQG8</accession>
<comment type="caution">
    <text evidence="2">The sequence shown here is derived from an EMBL/GenBank/DDBJ whole genome shotgun (WGS) entry which is preliminary data.</text>
</comment>
<reference evidence="2 3" key="1">
    <citation type="submission" date="2016-10" db="EMBL/GenBank/DDBJ databases">
        <title>Proteomics and genomics reveal pathogen-plant mechanisms compatible with a hemibiotrophic lifestyle of Diplodia corticola.</title>
        <authorList>
            <person name="Fernandes I."/>
            <person name="De Jonge R."/>
            <person name="Van De Peer Y."/>
            <person name="Devreese B."/>
            <person name="Alves A."/>
            <person name="Esteves A.C."/>
        </authorList>
    </citation>
    <scope>NUCLEOTIDE SEQUENCE [LARGE SCALE GENOMIC DNA]</scope>
    <source>
        <strain evidence="2 3">CBS 112549</strain>
    </source>
</reference>
<name>A0A1J9QQG8_9PEZI</name>
<gene>
    <name evidence="2" type="ORF">BKCO1_5700018</name>
</gene>
<evidence type="ECO:0000256" key="1">
    <source>
        <dbReference type="SAM" id="SignalP"/>
    </source>
</evidence>
<dbReference type="PANTHER" id="PTHR42047:SF1">
    <property type="entry name" value="PROTEIN, PUTATIVE (AFU_ORTHOLOGUE AFUA_6G03560)-RELATED"/>
    <property type="match status" value="1"/>
</dbReference>
<dbReference type="Proteomes" id="UP000183809">
    <property type="component" value="Unassembled WGS sequence"/>
</dbReference>
<evidence type="ECO:0000313" key="3">
    <source>
        <dbReference type="Proteomes" id="UP000183809"/>
    </source>
</evidence>
<keyword evidence="3" id="KW-1185">Reference proteome</keyword>
<dbReference type="GeneID" id="31017716"/>